<dbReference type="InterPro" id="IPR011519">
    <property type="entry name" value="UnbV_ASPIC"/>
</dbReference>
<feature type="domain" description="ASPIC/UnbV" evidence="3">
    <location>
        <begin position="524"/>
        <end position="591"/>
    </location>
</feature>
<dbReference type="PANTHER" id="PTHR16026:SF0">
    <property type="entry name" value="CARTILAGE ACIDIC PROTEIN 1"/>
    <property type="match status" value="1"/>
</dbReference>
<proteinExistence type="predicted"/>
<dbReference type="Proteomes" id="UP000002221">
    <property type="component" value="Chromosome"/>
</dbReference>
<evidence type="ECO:0000313" key="4">
    <source>
        <dbReference type="EMBL" id="ACY48643.1"/>
    </source>
</evidence>
<dbReference type="Pfam" id="PF13517">
    <property type="entry name" value="FG-GAP_3"/>
    <property type="match status" value="5"/>
</dbReference>
<reference evidence="4 5" key="1">
    <citation type="journal article" date="2009" name="Stand. Genomic Sci.">
        <title>Complete genome sequence of Rhodothermus marinus type strain (R-10).</title>
        <authorList>
            <person name="Nolan M."/>
            <person name="Tindall B.J."/>
            <person name="Pomrenke H."/>
            <person name="Lapidus A."/>
            <person name="Copeland A."/>
            <person name="Glavina Del Rio T."/>
            <person name="Lucas S."/>
            <person name="Chen F."/>
            <person name="Tice H."/>
            <person name="Cheng J.F."/>
            <person name="Saunders E."/>
            <person name="Han C."/>
            <person name="Bruce D."/>
            <person name="Goodwin L."/>
            <person name="Chain P."/>
            <person name="Pitluck S."/>
            <person name="Ovchinikova G."/>
            <person name="Pati A."/>
            <person name="Ivanova N."/>
            <person name="Mavromatis K."/>
            <person name="Chen A."/>
            <person name="Palaniappan K."/>
            <person name="Land M."/>
            <person name="Hauser L."/>
            <person name="Chang Y.J."/>
            <person name="Jeffries C.D."/>
            <person name="Brettin T."/>
            <person name="Goker M."/>
            <person name="Bristow J."/>
            <person name="Eisen J.A."/>
            <person name="Markowitz V."/>
            <person name="Hugenholtz P."/>
            <person name="Kyrpides N.C."/>
            <person name="Klenk H.P."/>
            <person name="Detter J.C."/>
        </authorList>
    </citation>
    <scope>NUCLEOTIDE SEQUENCE [LARGE SCALE GENOMIC DNA]</scope>
    <source>
        <strain evidence="5">ATCC 43812 / DSM 4252 / R-10</strain>
    </source>
</reference>
<dbReference type="RefSeq" id="WP_012844254.1">
    <property type="nucleotide sequence ID" value="NC_013501.1"/>
</dbReference>
<accession>D0MJI5</accession>
<feature type="chain" id="PRO_5003012207" evidence="2">
    <location>
        <begin position="20"/>
        <end position="1098"/>
    </location>
</feature>
<dbReference type="eggNOG" id="COG4888">
    <property type="taxonomic scope" value="Bacteria"/>
</dbReference>
<dbReference type="InterPro" id="IPR013517">
    <property type="entry name" value="FG-GAP"/>
</dbReference>
<dbReference type="SUPFAM" id="SSF69318">
    <property type="entry name" value="Integrin alpha N-terminal domain"/>
    <property type="match status" value="3"/>
</dbReference>
<sequence length="1098" mass="122662">MRKLLLVLGLAGLSACRPAEPPLFERMDPDRTGITFVNEVPVDTAFNIINYMYYYDGAGVAAGDFNGDGWPDLYFVANRGPNRLFLNRSDWRFEDVTDAAGVAGSGNWNTGVAVADVDGNGWLDLYLVTFSNYLDRTGRNQLFLNQGPDETGIPRFREAAAEFGLDMAAYGTQAVFFDYDRDGDLDLYLLNRALHTDESFGPAEPLRHRFDPNASDRLLRNDDGRFVDVTAEAGIVDGLIGYGLGVVVSDLDQDGWPDLYVANDFHEDDRIYRNNGDGTFTDVLRTATAYISKASMGVDAGDVDNDGLPDLIVLDMMPFDPIVFKTADGPESFELFQRKRQFGYHPQYPHNVLLRNLGAWQFVDVAFRAGVAATDWSWAALLADLDNDGYQDLFVTNGIYHRPNDLDYIRYVGQPEIQEALARGITPELLEDLLRHMPQVPQPNFAFHNNGDGTFTNRTQAWGLGRPGFSTGAVYVDLDRDGDLDLVTSEINAPAAVYRNHTRERHRTHYLRVVLEGEGMNRWGIGARVTVHYGDSLQLRELQPVRGWLSSVEPVLHFGLGARTQVDSVTVVWPDGRYEVRRSVAADQTLTFRQAEAQVRYHPPALPRPLFQEVYEALPYRHEENAFVDFTREPLQPHRLSREGPALAVGDVNGDGLDDVFLGGAKWQSARLLVQQPDGTFRPTNEALWEAESRYEDVDAAFFDADGDGDLDLYVVSAGNEWWGQAEALRDRLYRNDGRGQFRRDEQALPDLFVNGCCVRVADYDGDGDPDLFVGGRVEARRYGEAPRSFLLENRGDGTFADVTEARAPALARVGMVTDAVWEDFNGDGRLDLLVVGEWMPLTLLSQDADGRLMPVALENTEGWWFSVQAADLDQDGDLDFVAGNLGLNASLQATPDRPVMLYLHDFDRDGQTDPVLVAYWDRQAYPVATIDLLVRRFPELGQQFESYRSWGARTLDELFGQEALRQATVRQAYTFASVWAENDGQGHFTLHSLPEPAQWFPVRALQISDVTGEGRPDIIAAGNFDEANPALGHYGHGPGAVLVQTKTGTFMPLRPDASGLILRGQVRHLSWLQRPDGQRWLLAARNDTSVQVLALRY</sequence>
<gene>
    <name evidence="4" type="ordered locus">Rmar_1759</name>
</gene>
<organism evidence="4 5">
    <name type="scientific">Rhodothermus marinus (strain ATCC 43812 / DSM 4252 / R-10)</name>
    <name type="common">Rhodothermus obamensis</name>
    <dbReference type="NCBI Taxonomy" id="518766"/>
    <lineage>
        <taxon>Bacteria</taxon>
        <taxon>Pseudomonadati</taxon>
        <taxon>Rhodothermota</taxon>
        <taxon>Rhodothermia</taxon>
        <taxon>Rhodothermales</taxon>
        <taxon>Rhodothermaceae</taxon>
        <taxon>Rhodothermus</taxon>
    </lineage>
</organism>
<dbReference type="PROSITE" id="PS51257">
    <property type="entry name" value="PROKAR_LIPOPROTEIN"/>
    <property type="match status" value="1"/>
</dbReference>
<evidence type="ECO:0000256" key="2">
    <source>
        <dbReference type="SAM" id="SignalP"/>
    </source>
</evidence>
<dbReference type="AlphaFoldDB" id="D0MJI5"/>
<protein>
    <submittedName>
        <fullName evidence="4">ASPIC/UnbV domain protein</fullName>
    </submittedName>
</protein>
<dbReference type="Gene3D" id="2.130.10.130">
    <property type="entry name" value="Integrin alpha, N-terminal"/>
    <property type="match status" value="5"/>
</dbReference>
<dbReference type="Pfam" id="PF07593">
    <property type="entry name" value="UnbV_ASPIC"/>
    <property type="match status" value="1"/>
</dbReference>
<keyword evidence="5" id="KW-1185">Reference proteome</keyword>
<evidence type="ECO:0000313" key="5">
    <source>
        <dbReference type="Proteomes" id="UP000002221"/>
    </source>
</evidence>
<dbReference type="OrthoDB" id="9816120at2"/>
<dbReference type="EMBL" id="CP001807">
    <property type="protein sequence ID" value="ACY48643.1"/>
    <property type="molecule type" value="Genomic_DNA"/>
</dbReference>
<evidence type="ECO:0000256" key="1">
    <source>
        <dbReference type="ARBA" id="ARBA00022729"/>
    </source>
</evidence>
<name>D0MJI5_RHOM4</name>
<dbReference type="HOGENOM" id="CLU_281416_0_0_10"/>
<feature type="signal peptide" evidence="2">
    <location>
        <begin position="1"/>
        <end position="19"/>
    </location>
</feature>
<dbReference type="InterPro" id="IPR028994">
    <property type="entry name" value="Integrin_alpha_N"/>
</dbReference>
<dbReference type="PANTHER" id="PTHR16026">
    <property type="entry name" value="CARTILAGE ACIDIC PROTEIN 1"/>
    <property type="match status" value="1"/>
</dbReference>
<dbReference type="KEGG" id="rmr:Rmar_1759"/>
<dbReference type="STRING" id="518766.Rmar_1759"/>
<evidence type="ECO:0000259" key="3">
    <source>
        <dbReference type="Pfam" id="PF07593"/>
    </source>
</evidence>
<dbReference type="InterPro" id="IPR027039">
    <property type="entry name" value="Crtac1"/>
</dbReference>
<keyword evidence="1 2" id="KW-0732">Signal</keyword>